<evidence type="ECO:0000256" key="12">
    <source>
        <dbReference type="ARBA" id="ARBA00023136"/>
    </source>
</evidence>
<feature type="transmembrane region" description="Helical" evidence="14">
    <location>
        <begin position="106"/>
        <end position="123"/>
    </location>
</feature>
<feature type="domain" description="Fatty acid hydroxylase" evidence="15">
    <location>
        <begin position="143"/>
        <end position="275"/>
    </location>
</feature>
<protein>
    <submittedName>
        <fullName evidence="16">Fatty acid alpha-hydroxylase</fullName>
    </submittedName>
</protein>
<evidence type="ECO:0000256" key="1">
    <source>
        <dbReference type="ARBA" id="ARBA00001947"/>
    </source>
</evidence>
<organism evidence="16 17">
    <name type="scientific">Clydaea vesicula</name>
    <dbReference type="NCBI Taxonomy" id="447962"/>
    <lineage>
        <taxon>Eukaryota</taxon>
        <taxon>Fungi</taxon>
        <taxon>Fungi incertae sedis</taxon>
        <taxon>Chytridiomycota</taxon>
        <taxon>Chytridiomycota incertae sedis</taxon>
        <taxon>Chytridiomycetes</taxon>
        <taxon>Lobulomycetales</taxon>
        <taxon>Lobulomycetaceae</taxon>
        <taxon>Clydaea</taxon>
    </lineage>
</organism>
<keyword evidence="9 14" id="KW-1133">Transmembrane helix</keyword>
<evidence type="ECO:0000256" key="4">
    <source>
        <dbReference type="ARBA" id="ARBA00022692"/>
    </source>
</evidence>
<keyword evidence="7" id="KW-0276">Fatty acid metabolism</keyword>
<keyword evidence="3" id="KW-0444">Lipid biosynthesis</keyword>
<evidence type="ECO:0000313" key="16">
    <source>
        <dbReference type="EMBL" id="KAJ3199248.1"/>
    </source>
</evidence>
<keyword evidence="5" id="KW-0479">Metal-binding</keyword>
<keyword evidence="13" id="KW-0275">Fatty acid biosynthesis</keyword>
<dbReference type="PANTHER" id="PTHR12863:SF1">
    <property type="entry name" value="FATTY ACID 2-HYDROXYLASE"/>
    <property type="match status" value="1"/>
</dbReference>
<evidence type="ECO:0000256" key="13">
    <source>
        <dbReference type="ARBA" id="ARBA00023160"/>
    </source>
</evidence>
<accession>A0AAD5TSI1</accession>
<evidence type="ECO:0000256" key="10">
    <source>
        <dbReference type="ARBA" id="ARBA00023002"/>
    </source>
</evidence>
<dbReference type="InterPro" id="IPR006694">
    <property type="entry name" value="Fatty_acid_hydroxylase"/>
</dbReference>
<evidence type="ECO:0000256" key="7">
    <source>
        <dbReference type="ARBA" id="ARBA00022832"/>
    </source>
</evidence>
<evidence type="ECO:0000256" key="5">
    <source>
        <dbReference type="ARBA" id="ARBA00022723"/>
    </source>
</evidence>
<comment type="caution">
    <text evidence="16">The sequence shown here is derived from an EMBL/GenBank/DDBJ whole genome shotgun (WGS) entry which is preliminary data.</text>
</comment>
<evidence type="ECO:0000256" key="14">
    <source>
        <dbReference type="SAM" id="Phobius"/>
    </source>
</evidence>
<feature type="transmembrane region" description="Helical" evidence="14">
    <location>
        <begin position="135"/>
        <end position="152"/>
    </location>
</feature>
<feature type="non-terminal residue" evidence="16">
    <location>
        <position position="285"/>
    </location>
</feature>
<keyword evidence="8" id="KW-0862">Zinc</keyword>
<dbReference type="InterPro" id="IPR014430">
    <property type="entry name" value="Scs7"/>
</dbReference>
<dbReference type="EMBL" id="JADGJW010002156">
    <property type="protein sequence ID" value="KAJ3199248.1"/>
    <property type="molecule type" value="Genomic_DNA"/>
</dbReference>
<evidence type="ECO:0000256" key="3">
    <source>
        <dbReference type="ARBA" id="ARBA00022516"/>
    </source>
</evidence>
<dbReference type="GO" id="GO:0005789">
    <property type="term" value="C:endoplasmic reticulum membrane"/>
    <property type="evidence" value="ECO:0007669"/>
    <property type="project" value="UniProtKB-SubCell"/>
</dbReference>
<reference evidence="16" key="1">
    <citation type="submission" date="2020-05" db="EMBL/GenBank/DDBJ databases">
        <title>Phylogenomic resolution of chytrid fungi.</title>
        <authorList>
            <person name="Stajich J.E."/>
            <person name="Amses K."/>
            <person name="Simmons R."/>
            <person name="Seto K."/>
            <person name="Myers J."/>
            <person name="Bonds A."/>
            <person name="Quandt C.A."/>
            <person name="Barry K."/>
            <person name="Liu P."/>
            <person name="Grigoriev I."/>
            <person name="Longcore J.E."/>
            <person name="James T.Y."/>
        </authorList>
    </citation>
    <scope>NUCLEOTIDE SEQUENCE</scope>
    <source>
        <strain evidence="16">JEL0476</strain>
    </source>
</reference>
<keyword evidence="4 14" id="KW-0812">Transmembrane</keyword>
<dbReference type="PANTHER" id="PTHR12863">
    <property type="entry name" value="FATTY ACID HYDROXYLASE"/>
    <property type="match status" value="1"/>
</dbReference>
<keyword evidence="11" id="KW-0443">Lipid metabolism</keyword>
<comment type="cofactor">
    <cofactor evidence="1">
        <name>Zn(2+)</name>
        <dbReference type="ChEBI" id="CHEBI:29105"/>
    </cofactor>
</comment>
<keyword evidence="10" id="KW-0560">Oxidoreductase</keyword>
<sequence>LQFGGQKIDEVLFDDTFHVHSDTAIHILDDYLIGELSDDNSCNEKKEENYFAGKVENFIKVDEPMFFQCLRAKWTKEEYLKQIHIPRHSAHTAPVLGGFLEIFTKTPWYVIPIVWLPVVAYYLKRGLEYNTTESASQVILLFFIGIFNWSLIEYSMHRFIFHVDEILPDNQYAFTFHFMTHGIHHYLPMDRLRLVMPPVLLVILSYPIVQLHHLLFSNEIAYPLIGGAYFDYLHHGKPYTAHIREMKSYHLDHHYKEANLGFGISSKLWDRVFNTLLTDNDIKSR</sequence>
<evidence type="ECO:0000259" key="15">
    <source>
        <dbReference type="Pfam" id="PF04116"/>
    </source>
</evidence>
<dbReference type="Proteomes" id="UP001211065">
    <property type="component" value="Unassembled WGS sequence"/>
</dbReference>
<dbReference type="GO" id="GO:0006633">
    <property type="term" value="P:fatty acid biosynthetic process"/>
    <property type="evidence" value="ECO:0007669"/>
    <property type="project" value="UniProtKB-KW"/>
</dbReference>
<dbReference type="GO" id="GO:0005506">
    <property type="term" value="F:iron ion binding"/>
    <property type="evidence" value="ECO:0007669"/>
    <property type="project" value="InterPro"/>
</dbReference>
<gene>
    <name evidence="16" type="primary">SCS7</name>
    <name evidence="16" type="ORF">HK099_003249</name>
</gene>
<evidence type="ECO:0000256" key="9">
    <source>
        <dbReference type="ARBA" id="ARBA00022989"/>
    </source>
</evidence>
<evidence type="ECO:0000313" key="17">
    <source>
        <dbReference type="Proteomes" id="UP001211065"/>
    </source>
</evidence>
<evidence type="ECO:0000256" key="6">
    <source>
        <dbReference type="ARBA" id="ARBA00022824"/>
    </source>
</evidence>
<keyword evidence="12 14" id="KW-0472">Membrane</keyword>
<dbReference type="Pfam" id="PF04116">
    <property type="entry name" value="FA_hydroxylase"/>
    <property type="match status" value="1"/>
</dbReference>
<feature type="transmembrane region" description="Helical" evidence="14">
    <location>
        <begin position="194"/>
        <end position="215"/>
    </location>
</feature>
<dbReference type="GO" id="GO:0080132">
    <property type="term" value="F:fatty acid 2-hydroxylase activity"/>
    <property type="evidence" value="ECO:0007669"/>
    <property type="project" value="InterPro"/>
</dbReference>
<proteinExistence type="predicted"/>
<dbReference type="AlphaFoldDB" id="A0AAD5TSI1"/>
<evidence type="ECO:0000256" key="2">
    <source>
        <dbReference type="ARBA" id="ARBA00004477"/>
    </source>
</evidence>
<keyword evidence="6" id="KW-0256">Endoplasmic reticulum</keyword>
<comment type="subcellular location">
    <subcellularLocation>
        <location evidence="2">Endoplasmic reticulum membrane</location>
        <topology evidence="2">Multi-pass membrane protein</topology>
    </subcellularLocation>
</comment>
<keyword evidence="17" id="KW-1185">Reference proteome</keyword>
<evidence type="ECO:0000256" key="11">
    <source>
        <dbReference type="ARBA" id="ARBA00023098"/>
    </source>
</evidence>
<name>A0AAD5TSI1_9FUNG</name>
<evidence type="ECO:0000256" key="8">
    <source>
        <dbReference type="ARBA" id="ARBA00022833"/>
    </source>
</evidence>